<keyword evidence="4 9" id="KW-0812">Transmembrane</keyword>
<evidence type="ECO:0000313" key="10">
    <source>
        <dbReference type="EMBL" id="HEN27600.1"/>
    </source>
</evidence>
<keyword evidence="6 9" id="KW-1133">Transmembrane helix</keyword>
<keyword evidence="7 9" id="KW-0472">Membrane</keyword>
<sequence length="290" mass="31586">MISLQIFIQILLNGILFGSMYGIAALGLSIIFGTMRIIFIAQGTMIIFFAYLCYWINTLLKIDPYISLSIILPISMLFGYVIYKSIFREAALMENKNISLLLAVGIMYLAENLMLLLWSPNPRFITTQYSSVVLEIRGINISITQFLAFCIAFGAAVFSFWFLKNTFIGIAVRAASEDVEATRLMGVDPDKVNAVTFSLGVGLTGAAGVAFATVYSFDPGYGFVFAIKSLIALTLGGLGNIYGALLGGIVLGVVESFASFFVGSGWTEAISYGVFLLVLIFRPRGLFNVS</sequence>
<proteinExistence type="inferred from homology"/>
<feature type="transmembrane region" description="Helical" evidence="9">
    <location>
        <begin position="139"/>
        <end position="163"/>
    </location>
</feature>
<evidence type="ECO:0000256" key="5">
    <source>
        <dbReference type="ARBA" id="ARBA00022970"/>
    </source>
</evidence>
<keyword evidence="2" id="KW-0813">Transport</keyword>
<evidence type="ECO:0000256" key="9">
    <source>
        <dbReference type="SAM" id="Phobius"/>
    </source>
</evidence>
<organism evidence="10">
    <name type="scientific">candidate division WOR-3 bacterium</name>
    <dbReference type="NCBI Taxonomy" id="2052148"/>
    <lineage>
        <taxon>Bacteria</taxon>
        <taxon>Bacteria division WOR-3</taxon>
    </lineage>
</organism>
<reference evidence="10" key="1">
    <citation type="journal article" date="2020" name="mSystems">
        <title>Genome- and Community-Level Interaction Insights into Carbon Utilization and Element Cycling Functions of Hydrothermarchaeota in Hydrothermal Sediment.</title>
        <authorList>
            <person name="Zhou Z."/>
            <person name="Liu Y."/>
            <person name="Xu W."/>
            <person name="Pan J."/>
            <person name="Luo Z.H."/>
            <person name="Li M."/>
        </authorList>
    </citation>
    <scope>NUCLEOTIDE SEQUENCE [LARGE SCALE GENOMIC DNA]</scope>
    <source>
        <strain evidence="10">SpSt-34</strain>
    </source>
</reference>
<comment type="similarity">
    <text evidence="8">Belongs to the binding-protein-dependent transport system permease family. LivHM subfamily.</text>
</comment>
<comment type="caution">
    <text evidence="10">The sequence shown here is derived from an EMBL/GenBank/DDBJ whole genome shotgun (WGS) entry which is preliminary data.</text>
</comment>
<keyword evidence="3" id="KW-1003">Cell membrane</keyword>
<evidence type="ECO:0000256" key="6">
    <source>
        <dbReference type="ARBA" id="ARBA00022989"/>
    </source>
</evidence>
<dbReference type="InterPro" id="IPR052157">
    <property type="entry name" value="BCAA_transport_permease"/>
</dbReference>
<dbReference type="PANTHER" id="PTHR11795">
    <property type="entry name" value="BRANCHED-CHAIN AMINO ACID TRANSPORT SYSTEM PERMEASE PROTEIN LIVH"/>
    <property type="match status" value="1"/>
</dbReference>
<feature type="transmembrane region" description="Helical" evidence="9">
    <location>
        <begin position="66"/>
        <end position="86"/>
    </location>
</feature>
<evidence type="ECO:0000256" key="4">
    <source>
        <dbReference type="ARBA" id="ARBA00022692"/>
    </source>
</evidence>
<dbReference type="PANTHER" id="PTHR11795:SF445">
    <property type="entry name" value="AMINO ACID ABC TRANSPORTER PERMEASE PROTEIN"/>
    <property type="match status" value="1"/>
</dbReference>
<accession>A0A7C2K3H8</accession>
<evidence type="ECO:0000256" key="2">
    <source>
        <dbReference type="ARBA" id="ARBA00022448"/>
    </source>
</evidence>
<evidence type="ECO:0000256" key="8">
    <source>
        <dbReference type="ARBA" id="ARBA00037998"/>
    </source>
</evidence>
<comment type="subcellular location">
    <subcellularLocation>
        <location evidence="1">Cell membrane</location>
        <topology evidence="1">Multi-pass membrane protein</topology>
    </subcellularLocation>
</comment>
<dbReference type="CDD" id="cd06582">
    <property type="entry name" value="TM_PBP1_LivH_like"/>
    <property type="match status" value="1"/>
</dbReference>
<feature type="transmembrane region" description="Helical" evidence="9">
    <location>
        <begin position="6"/>
        <end position="32"/>
    </location>
</feature>
<dbReference type="GO" id="GO:0022857">
    <property type="term" value="F:transmembrane transporter activity"/>
    <property type="evidence" value="ECO:0007669"/>
    <property type="project" value="InterPro"/>
</dbReference>
<name>A0A7C2K3H8_UNCW3</name>
<dbReference type="Pfam" id="PF02653">
    <property type="entry name" value="BPD_transp_2"/>
    <property type="match status" value="1"/>
</dbReference>
<feature type="transmembrane region" description="Helical" evidence="9">
    <location>
        <begin position="192"/>
        <end position="215"/>
    </location>
</feature>
<dbReference type="GO" id="GO:0005886">
    <property type="term" value="C:plasma membrane"/>
    <property type="evidence" value="ECO:0007669"/>
    <property type="project" value="UniProtKB-SubCell"/>
</dbReference>
<evidence type="ECO:0000256" key="1">
    <source>
        <dbReference type="ARBA" id="ARBA00004651"/>
    </source>
</evidence>
<feature type="transmembrane region" description="Helical" evidence="9">
    <location>
        <begin position="39"/>
        <end position="60"/>
    </location>
</feature>
<protein>
    <submittedName>
        <fullName evidence="10">Branched-chain amino acid ABC transporter permease</fullName>
    </submittedName>
</protein>
<gene>
    <name evidence="10" type="ORF">ENQ77_02850</name>
</gene>
<feature type="transmembrane region" description="Helical" evidence="9">
    <location>
        <begin position="98"/>
        <end position="119"/>
    </location>
</feature>
<dbReference type="GO" id="GO:0006865">
    <property type="term" value="P:amino acid transport"/>
    <property type="evidence" value="ECO:0007669"/>
    <property type="project" value="UniProtKB-KW"/>
</dbReference>
<dbReference type="InterPro" id="IPR001851">
    <property type="entry name" value="ABC_transp_permease"/>
</dbReference>
<dbReference type="EMBL" id="DSOL01000080">
    <property type="protein sequence ID" value="HEN27600.1"/>
    <property type="molecule type" value="Genomic_DNA"/>
</dbReference>
<dbReference type="AlphaFoldDB" id="A0A7C2K3H8"/>
<keyword evidence="5" id="KW-0029">Amino-acid transport</keyword>
<evidence type="ECO:0000256" key="7">
    <source>
        <dbReference type="ARBA" id="ARBA00023136"/>
    </source>
</evidence>
<evidence type="ECO:0000256" key="3">
    <source>
        <dbReference type="ARBA" id="ARBA00022475"/>
    </source>
</evidence>
<feature type="transmembrane region" description="Helical" evidence="9">
    <location>
        <begin position="269"/>
        <end position="287"/>
    </location>
</feature>